<dbReference type="AlphaFoldDB" id="A0A699J091"/>
<keyword evidence="2" id="KW-0695">RNA-directed DNA polymerase</keyword>
<feature type="domain" description="Reverse transcriptase zinc-binding" evidence="1">
    <location>
        <begin position="73"/>
        <end position="153"/>
    </location>
</feature>
<evidence type="ECO:0000313" key="2">
    <source>
        <dbReference type="EMBL" id="GFA01290.1"/>
    </source>
</evidence>
<keyword evidence="2" id="KW-0548">Nucleotidyltransferase</keyword>
<name>A0A699J091_TANCI</name>
<comment type="caution">
    <text evidence="2">The sequence shown here is derived from an EMBL/GenBank/DDBJ whole genome shotgun (WGS) entry which is preliminary data.</text>
</comment>
<sequence length="155" mass="17985">RYLITCKRDNHIGTDVESSKGGSGGGSKSLYEPLKEFYDDDDDNYEDCDLTKDQMVFCDVWDVNLRGQIRKVFSVKSMRNHIIIMSNHIDSHPTRLNQVATIKVNILTWRVMNKRIPTRTNLDRREIDLDSFHCPLCDEDLESEDRIFVSCKIGI</sequence>
<dbReference type="EMBL" id="BKCJ010355660">
    <property type="protein sequence ID" value="GFA01290.1"/>
    <property type="molecule type" value="Genomic_DNA"/>
</dbReference>
<organism evidence="2">
    <name type="scientific">Tanacetum cinerariifolium</name>
    <name type="common">Dalmatian daisy</name>
    <name type="synonym">Chrysanthemum cinerariifolium</name>
    <dbReference type="NCBI Taxonomy" id="118510"/>
    <lineage>
        <taxon>Eukaryota</taxon>
        <taxon>Viridiplantae</taxon>
        <taxon>Streptophyta</taxon>
        <taxon>Embryophyta</taxon>
        <taxon>Tracheophyta</taxon>
        <taxon>Spermatophyta</taxon>
        <taxon>Magnoliopsida</taxon>
        <taxon>eudicotyledons</taxon>
        <taxon>Gunneridae</taxon>
        <taxon>Pentapetalae</taxon>
        <taxon>asterids</taxon>
        <taxon>campanulids</taxon>
        <taxon>Asterales</taxon>
        <taxon>Asteraceae</taxon>
        <taxon>Asteroideae</taxon>
        <taxon>Anthemideae</taxon>
        <taxon>Anthemidinae</taxon>
        <taxon>Tanacetum</taxon>
    </lineage>
</organism>
<accession>A0A699J091</accession>
<protein>
    <submittedName>
        <fullName evidence="2">RNA-directed DNA polymerase, eukaryota, reverse transcriptase zinc-binding domain protein</fullName>
    </submittedName>
</protein>
<dbReference type="GO" id="GO:0003964">
    <property type="term" value="F:RNA-directed DNA polymerase activity"/>
    <property type="evidence" value="ECO:0007669"/>
    <property type="project" value="UniProtKB-KW"/>
</dbReference>
<evidence type="ECO:0000259" key="1">
    <source>
        <dbReference type="Pfam" id="PF13966"/>
    </source>
</evidence>
<dbReference type="InterPro" id="IPR026960">
    <property type="entry name" value="RVT-Znf"/>
</dbReference>
<reference evidence="2" key="1">
    <citation type="journal article" date="2019" name="Sci. Rep.">
        <title>Draft genome of Tanacetum cinerariifolium, the natural source of mosquito coil.</title>
        <authorList>
            <person name="Yamashiro T."/>
            <person name="Shiraishi A."/>
            <person name="Satake H."/>
            <person name="Nakayama K."/>
        </authorList>
    </citation>
    <scope>NUCLEOTIDE SEQUENCE</scope>
</reference>
<feature type="non-terminal residue" evidence="2">
    <location>
        <position position="1"/>
    </location>
</feature>
<dbReference type="Pfam" id="PF13966">
    <property type="entry name" value="zf-RVT"/>
    <property type="match status" value="1"/>
</dbReference>
<gene>
    <name evidence="2" type="ORF">Tci_573262</name>
</gene>
<keyword evidence="2" id="KW-0808">Transferase</keyword>
<proteinExistence type="predicted"/>